<feature type="signal peptide" evidence="1">
    <location>
        <begin position="1"/>
        <end position="28"/>
    </location>
</feature>
<dbReference type="RefSeq" id="WP_116062369.1">
    <property type="nucleotide sequence ID" value="NZ_QRDZ01000016.1"/>
</dbReference>
<evidence type="ECO:0008006" key="4">
    <source>
        <dbReference type="Google" id="ProtNLM"/>
    </source>
</evidence>
<dbReference type="InterPro" id="IPR036278">
    <property type="entry name" value="Sialidase_sf"/>
</dbReference>
<gene>
    <name evidence="2" type="ORF">DFP98_11664</name>
</gene>
<feature type="chain" id="PRO_5039546752" description="BNR repeat protein" evidence="1">
    <location>
        <begin position="29"/>
        <end position="404"/>
    </location>
</feature>
<dbReference type="SUPFAM" id="SSF50939">
    <property type="entry name" value="Sialidases"/>
    <property type="match status" value="1"/>
</dbReference>
<sequence length="404" mass="45878">MKAGKPATLVRYLIMAVLIVAAALPGLAAAEERDQETMETSQPITFPVKFKRATGDPMNNVATDGKGTIITLSDKFLNITRDYGKTWEARRLPSSEPYFEIDYLDGLYYITNDYRYSGEPHYYSSDGATWTPFYLKAPDGKKLGINNIQKVNGKWIAVTTNEKLDSLHIFTSKDGKEWARAGALTDILWSGSKVYIVPSGKGYAAIAGGHRYFNYKKTTVPNNFLTEPKGGEGADLIVYTSLDLEEWTLRSGAEGNFRYNWYTLNLATGERVPARDYHIYEEEPLEKGNIRFYDVYSNQLSSKDGITFTLKKAQPIFQKYSLGDYRTPIFKANNQYYVFAQFWNGPGGQHTRVLISKDKTNWKETALKNVPRNMYVIQSGKYFIGYNETEMLISSDGLTWKKIK</sequence>
<dbReference type="SUPFAM" id="SSF75005">
    <property type="entry name" value="Arabinanase/levansucrase/invertase"/>
    <property type="match status" value="1"/>
</dbReference>
<protein>
    <recommendedName>
        <fullName evidence="4">BNR repeat protein</fullName>
    </recommendedName>
</protein>
<accession>A0A3D9JMG3</accession>
<evidence type="ECO:0000256" key="1">
    <source>
        <dbReference type="SAM" id="SignalP"/>
    </source>
</evidence>
<dbReference type="AlphaFoldDB" id="A0A3D9JMG3"/>
<dbReference type="EMBL" id="QRDZ01000016">
    <property type="protein sequence ID" value="RED75262.1"/>
    <property type="molecule type" value="Genomic_DNA"/>
</dbReference>
<dbReference type="Proteomes" id="UP000256977">
    <property type="component" value="Unassembled WGS sequence"/>
</dbReference>
<reference evidence="2 3" key="1">
    <citation type="submission" date="2018-07" db="EMBL/GenBank/DDBJ databases">
        <title>Genomic Encyclopedia of Type Strains, Phase III (KMG-III): the genomes of soil and plant-associated and newly described type strains.</title>
        <authorList>
            <person name="Whitman W."/>
        </authorList>
    </citation>
    <scope>NUCLEOTIDE SEQUENCE [LARGE SCALE GENOMIC DNA]</scope>
    <source>
        <strain evidence="2 3">CECT 7287</strain>
    </source>
</reference>
<organism evidence="2 3">
    <name type="scientific">Cohnella phaseoli</name>
    <dbReference type="NCBI Taxonomy" id="456490"/>
    <lineage>
        <taxon>Bacteria</taxon>
        <taxon>Bacillati</taxon>
        <taxon>Bacillota</taxon>
        <taxon>Bacilli</taxon>
        <taxon>Bacillales</taxon>
        <taxon>Paenibacillaceae</taxon>
        <taxon>Cohnella</taxon>
    </lineage>
</organism>
<comment type="caution">
    <text evidence="2">The sequence shown here is derived from an EMBL/GenBank/DDBJ whole genome shotgun (WGS) entry which is preliminary data.</text>
</comment>
<name>A0A3D9JMG3_9BACL</name>
<dbReference type="Gene3D" id="2.130.10.10">
    <property type="entry name" value="YVTN repeat-like/Quinoprotein amine dehydrogenase"/>
    <property type="match status" value="1"/>
</dbReference>
<dbReference type="InterPro" id="IPR023296">
    <property type="entry name" value="Glyco_hydro_beta-prop_sf"/>
</dbReference>
<dbReference type="InterPro" id="IPR015943">
    <property type="entry name" value="WD40/YVTN_repeat-like_dom_sf"/>
</dbReference>
<proteinExistence type="predicted"/>
<evidence type="ECO:0000313" key="2">
    <source>
        <dbReference type="EMBL" id="RED75262.1"/>
    </source>
</evidence>
<dbReference type="OrthoDB" id="6987826at2"/>
<keyword evidence="3" id="KW-1185">Reference proteome</keyword>
<keyword evidence="1" id="KW-0732">Signal</keyword>
<evidence type="ECO:0000313" key="3">
    <source>
        <dbReference type="Proteomes" id="UP000256977"/>
    </source>
</evidence>